<keyword evidence="2" id="KW-1185">Reference proteome</keyword>
<dbReference type="Proteomes" id="UP000295680">
    <property type="component" value="Unassembled WGS sequence"/>
</dbReference>
<name>A0A4R2IRI0_9PSEU</name>
<dbReference type="AlphaFoldDB" id="A0A4R2IRI0"/>
<dbReference type="RefSeq" id="WP_132125597.1">
    <property type="nucleotide sequence ID" value="NZ_SLWS01000017.1"/>
</dbReference>
<organism evidence="1 2">
    <name type="scientific">Actinocrispum wychmicini</name>
    <dbReference type="NCBI Taxonomy" id="1213861"/>
    <lineage>
        <taxon>Bacteria</taxon>
        <taxon>Bacillati</taxon>
        <taxon>Actinomycetota</taxon>
        <taxon>Actinomycetes</taxon>
        <taxon>Pseudonocardiales</taxon>
        <taxon>Pseudonocardiaceae</taxon>
        <taxon>Actinocrispum</taxon>
    </lineage>
</organism>
<dbReference type="OrthoDB" id="3894953at2"/>
<dbReference type="EMBL" id="SLWS01000017">
    <property type="protein sequence ID" value="TCO47292.1"/>
    <property type="molecule type" value="Genomic_DNA"/>
</dbReference>
<evidence type="ECO:0000313" key="1">
    <source>
        <dbReference type="EMBL" id="TCO47292.1"/>
    </source>
</evidence>
<gene>
    <name evidence="1" type="ORF">EV192_11732</name>
</gene>
<reference evidence="1 2" key="1">
    <citation type="submission" date="2019-03" db="EMBL/GenBank/DDBJ databases">
        <title>Genomic Encyclopedia of Type Strains, Phase IV (KMG-IV): sequencing the most valuable type-strain genomes for metagenomic binning, comparative biology and taxonomic classification.</title>
        <authorList>
            <person name="Goeker M."/>
        </authorList>
    </citation>
    <scope>NUCLEOTIDE SEQUENCE [LARGE SCALE GENOMIC DNA]</scope>
    <source>
        <strain evidence="1 2">DSM 45934</strain>
    </source>
</reference>
<protein>
    <submittedName>
        <fullName evidence="1">Uncharacterized protein</fullName>
    </submittedName>
</protein>
<sequence>MLSTGTPALDDALAEALAQPVREPVWRLLVDLARDGRFAHPWSDVTSLATDITVDRAITGDLPEGTTLTEGYASASLTASLEGRFSDGTSIVDAVASKAGNPSWVGVSLRYDLGLRTRLGPVLLRQFTGIIRTTSMRASSGSVDITAADGAEQLRAGITLPSISLDGLQQAKYGDSGYRYWMNSQWIIDYVLRANGILTAAAPMPGCVLTISGHGSLVSEVGFGGQPIGTTDTYTGPLWTSGPDGMLAPNGGDGIPTYTSRYTAAGMTPVRGGAGFGMALWVYHGAGAPLGGGVSTSRVVEVVPGGNQIFSLVLQPNGGIAISTVPGGTGLFTVCPITLDATVRWRQIAAHIAFTGTGGGVSGFTVTWNVDGQIATSSTNRAMVSGGEYPSALVNLYVARPLSGVQVWVLPTAPAPDAWPKLPATPPGDIDPGLNQLTYFPAITGRDSWELIKEVAQAEFGVPGFNESGRFSFLNRDTLTSRRSAPPTATLTADQLAEVTATTSMDSVRNDVSITAASAYTRNPKVLIESTDPLSYVFAAGTLERRVLALPEGSSGLVGLFGSFNNGSVVRVASSAWNDTVLTGYACVRADQPATEVTSNVSIVVRRLTATSAQASFSNTNTFPIQLTTNDATPRPAFRLSGAVVTPDPPLTDILTDDTSIATYRRRSLDLGSGPWRQRLDPFRALAQTLLAELARPSTVYDRIPLPGDPRRTLTDTVTVTYPATVTASIIGITRRLSTTDGLVDELTVRPQHP</sequence>
<accession>A0A4R2IRI0</accession>
<evidence type="ECO:0000313" key="2">
    <source>
        <dbReference type="Proteomes" id="UP000295680"/>
    </source>
</evidence>
<comment type="caution">
    <text evidence="1">The sequence shown here is derived from an EMBL/GenBank/DDBJ whole genome shotgun (WGS) entry which is preliminary data.</text>
</comment>
<proteinExistence type="predicted"/>